<dbReference type="Proteomes" id="UP000262607">
    <property type="component" value="Chromosome"/>
</dbReference>
<keyword evidence="4 10" id="KW-0808">Transferase</keyword>
<dbReference type="FunFam" id="3.30.70.1400:FF:000001">
    <property type="entry name" value="Aminomethyltransferase"/>
    <property type="match status" value="1"/>
</dbReference>
<evidence type="ECO:0000256" key="2">
    <source>
        <dbReference type="ARBA" id="ARBA00012616"/>
    </source>
</evidence>
<evidence type="ECO:0000256" key="6">
    <source>
        <dbReference type="ARBA" id="ARBA00047665"/>
    </source>
</evidence>
<comment type="catalytic activity">
    <reaction evidence="6">
        <text>N(6)-[(R)-S(8)-aminomethyldihydrolipoyl]-L-lysyl-[protein] + (6S)-5,6,7,8-tetrahydrofolate = N(6)-[(R)-dihydrolipoyl]-L-lysyl-[protein] + (6R)-5,10-methylene-5,6,7,8-tetrahydrofolate + NH4(+)</text>
        <dbReference type="Rhea" id="RHEA:16945"/>
        <dbReference type="Rhea" id="RHEA-COMP:10475"/>
        <dbReference type="Rhea" id="RHEA-COMP:10492"/>
        <dbReference type="ChEBI" id="CHEBI:15636"/>
        <dbReference type="ChEBI" id="CHEBI:28938"/>
        <dbReference type="ChEBI" id="CHEBI:57453"/>
        <dbReference type="ChEBI" id="CHEBI:83100"/>
        <dbReference type="ChEBI" id="CHEBI:83143"/>
        <dbReference type="EC" id="2.1.2.10"/>
    </reaction>
</comment>
<comment type="similarity">
    <text evidence="1">Belongs to the GcvT family.</text>
</comment>
<evidence type="ECO:0000256" key="5">
    <source>
        <dbReference type="ARBA" id="ARBA00031395"/>
    </source>
</evidence>
<name>A0AAD1CLZ6_9FLAO</name>
<feature type="domain" description="Aminomethyltransferase C-terminal" evidence="9">
    <location>
        <begin position="286"/>
        <end position="364"/>
    </location>
</feature>
<dbReference type="InterPro" id="IPR013977">
    <property type="entry name" value="GcvT_C"/>
</dbReference>
<dbReference type="EC" id="2.1.2.10" evidence="2"/>
<dbReference type="PANTHER" id="PTHR43757:SF2">
    <property type="entry name" value="AMINOMETHYLTRANSFERASE, MITOCHONDRIAL"/>
    <property type="match status" value="1"/>
</dbReference>
<dbReference type="GO" id="GO:0006546">
    <property type="term" value="P:glycine catabolic process"/>
    <property type="evidence" value="ECO:0007669"/>
    <property type="project" value="InterPro"/>
</dbReference>
<gene>
    <name evidence="10" type="primary">gcvT</name>
    <name evidence="10" type="ORF">CPU2_424</name>
</gene>
<evidence type="ECO:0000256" key="1">
    <source>
        <dbReference type="ARBA" id="ARBA00008609"/>
    </source>
</evidence>
<dbReference type="Pfam" id="PF01571">
    <property type="entry name" value="GCV_T"/>
    <property type="match status" value="1"/>
</dbReference>
<dbReference type="InterPro" id="IPR027266">
    <property type="entry name" value="TrmE/GcvT-like"/>
</dbReference>
<evidence type="ECO:0000313" key="11">
    <source>
        <dbReference type="Proteomes" id="UP000262607"/>
    </source>
</evidence>
<dbReference type="AlphaFoldDB" id="A0AAD1CLZ6"/>
<dbReference type="Gene3D" id="3.30.70.1400">
    <property type="entry name" value="Aminomethyltransferase beta-barrel domains"/>
    <property type="match status" value="1"/>
</dbReference>
<dbReference type="PIRSF" id="PIRSF006487">
    <property type="entry name" value="GcvT"/>
    <property type="match status" value="1"/>
</dbReference>
<dbReference type="PANTHER" id="PTHR43757">
    <property type="entry name" value="AMINOMETHYLTRANSFERASE"/>
    <property type="match status" value="1"/>
</dbReference>
<dbReference type="GO" id="GO:0005829">
    <property type="term" value="C:cytosol"/>
    <property type="evidence" value="ECO:0007669"/>
    <property type="project" value="TreeGrafter"/>
</dbReference>
<evidence type="ECO:0000313" key="10">
    <source>
        <dbReference type="EMBL" id="BBA17916.1"/>
    </source>
</evidence>
<dbReference type="Gene3D" id="2.40.30.110">
    <property type="entry name" value="Aminomethyltransferase beta-barrel domains"/>
    <property type="match status" value="1"/>
</dbReference>
<evidence type="ECO:0000256" key="4">
    <source>
        <dbReference type="ARBA" id="ARBA00022679"/>
    </source>
</evidence>
<dbReference type="InterPro" id="IPR006223">
    <property type="entry name" value="GcvT"/>
</dbReference>
<dbReference type="GO" id="GO:0005960">
    <property type="term" value="C:glycine cleavage complex"/>
    <property type="evidence" value="ECO:0007669"/>
    <property type="project" value="InterPro"/>
</dbReference>
<dbReference type="EMBL" id="AP014610">
    <property type="protein sequence ID" value="BBA17916.1"/>
    <property type="molecule type" value="Genomic_DNA"/>
</dbReference>
<dbReference type="Gene3D" id="4.10.1250.10">
    <property type="entry name" value="Aminomethyltransferase fragment"/>
    <property type="match status" value="1"/>
</dbReference>
<evidence type="ECO:0000256" key="3">
    <source>
        <dbReference type="ARBA" id="ARBA00022576"/>
    </source>
</evidence>
<evidence type="ECO:0000256" key="7">
    <source>
        <dbReference type="PIRSR" id="PIRSR006487-1"/>
    </source>
</evidence>
<feature type="domain" description="GCVT N-terminal" evidence="8">
    <location>
        <begin position="11"/>
        <end position="268"/>
    </location>
</feature>
<evidence type="ECO:0000259" key="9">
    <source>
        <dbReference type="Pfam" id="PF08669"/>
    </source>
</evidence>
<proteinExistence type="inferred from homology"/>
<sequence length="365" mass="41737">MDLNVLKKTILYNNHIQLGAKMIPYSGFSMPLQYISSLKEHMAVRKSVGLFDISHMGKFILKGKDSHNLLQYLTINNLSNIKSGQAQYTCLVNTLGGIIDDLIIYKISKIEFLLIVNAINIEKDKKWINNYIKNKKLKFLDLSQEYSLLSIQGPKSISSIQKLTNIPLSKIPFYHFEIGKFSDIDEILISRTGYTGSKGVEIYIHNKYTEYIWNNILNVGILSNMIPCGIASRNSLRIEMGYRLYGQDITEEITPIEAGLSWITKFNKKFIAKKILKKQKIEGTYKKFFSFFIEESKIPRQGNLLKNKKNSIIGKVTSGCFSPILKKGIGLGFITKNKLNKKSIFISIREKKIPVNIVKFPFIKI</sequence>
<reference evidence="10 11" key="1">
    <citation type="submission" date="2014-06" db="EMBL/GenBank/DDBJ databases">
        <title>Genome sequence of the intracellular symbiont Blattabacterium cuenoti, strain CPU2 from the wood feeding cockroach Cryptocercus punctulatus.</title>
        <authorList>
            <person name="Kinjo Y."/>
            <person name="Ohkuma M."/>
            <person name="Tokuda G."/>
        </authorList>
    </citation>
    <scope>NUCLEOTIDE SEQUENCE [LARGE SCALE GENOMIC DNA]</scope>
    <source>
        <strain evidence="10 11">CPU2</strain>
    </source>
</reference>
<protein>
    <recommendedName>
        <fullName evidence="2">aminomethyltransferase</fullName>
        <ecNumber evidence="2">2.1.2.10</ecNumber>
    </recommendedName>
    <alternativeName>
        <fullName evidence="5">Glycine cleavage system T protein</fullName>
    </alternativeName>
</protein>
<feature type="binding site" evidence="7">
    <location>
        <position position="201"/>
    </location>
    <ligand>
        <name>substrate</name>
    </ligand>
</feature>
<keyword evidence="3" id="KW-0032">Aminotransferase</keyword>
<dbReference type="SUPFAM" id="SSF103025">
    <property type="entry name" value="Folate-binding domain"/>
    <property type="match status" value="1"/>
</dbReference>
<dbReference type="InterPro" id="IPR028896">
    <property type="entry name" value="GcvT/YgfZ/DmdA"/>
</dbReference>
<evidence type="ECO:0000259" key="8">
    <source>
        <dbReference type="Pfam" id="PF01571"/>
    </source>
</evidence>
<accession>A0AAD1CLZ6</accession>
<dbReference type="NCBIfam" id="TIGR00528">
    <property type="entry name" value="gcvT"/>
    <property type="match status" value="1"/>
</dbReference>
<dbReference type="GO" id="GO:0008483">
    <property type="term" value="F:transaminase activity"/>
    <property type="evidence" value="ECO:0007669"/>
    <property type="project" value="UniProtKB-KW"/>
</dbReference>
<organism evidence="10 11">
    <name type="scientific">Blattabacterium punctulatus CPU2</name>
    <dbReference type="NCBI Taxonomy" id="1457032"/>
    <lineage>
        <taxon>Bacteria</taxon>
        <taxon>Pseudomonadati</taxon>
        <taxon>Bacteroidota</taxon>
        <taxon>Flavobacteriia</taxon>
        <taxon>Flavobacteriales</taxon>
        <taxon>Blattabacteriaceae</taxon>
        <taxon>Blattabacterium</taxon>
    </lineage>
</organism>
<dbReference type="GO" id="GO:0004047">
    <property type="term" value="F:aminomethyltransferase activity"/>
    <property type="evidence" value="ECO:0007669"/>
    <property type="project" value="UniProtKB-EC"/>
</dbReference>
<dbReference type="NCBIfam" id="NF001567">
    <property type="entry name" value="PRK00389.1"/>
    <property type="match status" value="1"/>
</dbReference>
<dbReference type="Pfam" id="PF08669">
    <property type="entry name" value="GCV_T_C"/>
    <property type="match status" value="1"/>
</dbReference>
<dbReference type="InterPro" id="IPR006222">
    <property type="entry name" value="GCVT_N"/>
</dbReference>
<dbReference type="InterPro" id="IPR029043">
    <property type="entry name" value="GcvT/YgfZ_C"/>
</dbReference>
<dbReference type="SUPFAM" id="SSF101790">
    <property type="entry name" value="Aminomethyltransferase beta-barrel domain"/>
    <property type="match status" value="1"/>
</dbReference>
<dbReference type="Gene3D" id="3.30.1360.120">
    <property type="entry name" value="Probable tRNA modification gtpase trme, domain 1"/>
    <property type="match status" value="1"/>
</dbReference>